<name>A0ABS3RNA5_9ACTN</name>
<feature type="transmembrane region" description="Helical" evidence="8">
    <location>
        <begin position="280"/>
        <end position="305"/>
    </location>
</feature>
<dbReference type="EMBL" id="JAGEPF010000006">
    <property type="protein sequence ID" value="MBO2458186.1"/>
    <property type="molecule type" value="Genomic_DNA"/>
</dbReference>
<evidence type="ECO:0000313" key="9">
    <source>
        <dbReference type="EMBL" id="MBO2458186.1"/>
    </source>
</evidence>
<evidence type="ECO:0000256" key="1">
    <source>
        <dbReference type="ARBA" id="ARBA00004141"/>
    </source>
</evidence>
<dbReference type="PIRSF" id="PIRSF002744">
    <property type="entry name" value="Pur-cyt_permease"/>
    <property type="match status" value="1"/>
</dbReference>
<feature type="transmembrane region" description="Helical" evidence="8">
    <location>
        <begin position="193"/>
        <end position="212"/>
    </location>
</feature>
<feature type="transmembrane region" description="Helical" evidence="8">
    <location>
        <begin position="351"/>
        <end position="372"/>
    </location>
</feature>
<dbReference type="Pfam" id="PF02133">
    <property type="entry name" value="Transp_cyt_pur"/>
    <property type="match status" value="1"/>
</dbReference>
<keyword evidence="10" id="KW-1185">Reference proteome</keyword>
<dbReference type="InterPro" id="IPR001248">
    <property type="entry name" value="Pur-cyt_permease"/>
</dbReference>
<keyword evidence="5 8" id="KW-1133">Transmembrane helix</keyword>
<feature type="transmembrane region" description="Helical" evidence="8">
    <location>
        <begin position="325"/>
        <end position="345"/>
    </location>
</feature>
<comment type="caution">
    <text evidence="9">The sequence shown here is derived from an EMBL/GenBank/DDBJ whole genome shotgun (WGS) entry which is preliminary data.</text>
</comment>
<organism evidence="9 10">
    <name type="scientific">Actinomadura violacea</name>
    <dbReference type="NCBI Taxonomy" id="2819934"/>
    <lineage>
        <taxon>Bacteria</taxon>
        <taxon>Bacillati</taxon>
        <taxon>Actinomycetota</taxon>
        <taxon>Actinomycetes</taxon>
        <taxon>Streptosporangiales</taxon>
        <taxon>Thermomonosporaceae</taxon>
        <taxon>Actinomadura</taxon>
    </lineage>
</organism>
<evidence type="ECO:0000256" key="4">
    <source>
        <dbReference type="ARBA" id="ARBA00022692"/>
    </source>
</evidence>
<evidence type="ECO:0000256" key="6">
    <source>
        <dbReference type="ARBA" id="ARBA00023136"/>
    </source>
</evidence>
<evidence type="ECO:0000256" key="2">
    <source>
        <dbReference type="ARBA" id="ARBA00008974"/>
    </source>
</evidence>
<dbReference type="Gene3D" id="1.10.4160.10">
    <property type="entry name" value="Hydantoin permease"/>
    <property type="match status" value="1"/>
</dbReference>
<feature type="transmembrane region" description="Helical" evidence="8">
    <location>
        <begin position="392"/>
        <end position="413"/>
    </location>
</feature>
<evidence type="ECO:0000256" key="5">
    <source>
        <dbReference type="ARBA" id="ARBA00022989"/>
    </source>
</evidence>
<gene>
    <name evidence="9" type="ORF">J4709_11460</name>
</gene>
<accession>A0ABS3RNA5</accession>
<sequence length="473" mass="49958">MSQKKPVAIEQHSIDQIPESERHTKPWSLTTLWFANNVGVVVAVNGALAVFSGLSLAWAIFSIVVGNLVGGLFMAYHSVQGARLGIPQMIQSRAQFGSLGAVLPMSVAVLIYAGFAITGGVVGGQAIAALLGLPDVAGVVGFNVVVMVIALIGHDLIHRVAKIATVVAGAMFIALTIKLLVHAGSVQVGGGEVTWQKVLMVMSIAASWQITWSPYVSDYSRYLPSGTSARRTFWFTYAGSCGGAIWVMSVGALAAAIAGAKFGTNPIGFFSDQFPALSKIIVAVFLLGTLTGGAQGPYGAFLAAYGAVAERGAVAGAATRVRASFVVAFSIIVTICGLAASSHLLDTMESILLFILYTLTPWTAINLTDYFLVRKGSYDVAALFQRRGLYGVCNWPVVTLYLATIALEVPFINTKLYQGPISPELGGADLAWIVGLIVPAVGYYLIARRTRSSPAEPLTEVRTPMRPNLKEAN</sequence>
<proteinExistence type="inferred from homology"/>
<evidence type="ECO:0000313" key="10">
    <source>
        <dbReference type="Proteomes" id="UP000680206"/>
    </source>
</evidence>
<evidence type="ECO:0000256" key="7">
    <source>
        <dbReference type="PIRNR" id="PIRNR002744"/>
    </source>
</evidence>
<dbReference type="Proteomes" id="UP000680206">
    <property type="component" value="Unassembled WGS sequence"/>
</dbReference>
<reference evidence="9 10" key="1">
    <citation type="submission" date="2021-03" db="EMBL/GenBank/DDBJ databases">
        <title>Actinomadura violae sp. nov., isolated from lichen in Thailand.</title>
        <authorList>
            <person name="Kanchanasin P."/>
            <person name="Saeng-In P."/>
            <person name="Phongsopitanun W."/>
            <person name="Yuki M."/>
            <person name="Kudo T."/>
            <person name="Ohkuma M."/>
            <person name="Tanasupawat S."/>
        </authorList>
    </citation>
    <scope>NUCLEOTIDE SEQUENCE [LARGE SCALE GENOMIC DNA]</scope>
    <source>
        <strain evidence="9 10">LCR2-06</strain>
    </source>
</reference>
<dbReference type="PANTHER" id="PTHR31806">
    <property type="entry name" value="PURINE-CYTOSINE PERMEASE FCY2-RELATED"/>
    <property type="match status" value="1"/>
</dbReference>
<comment type="subcellular location">
    <subcellularLocation>
        <location evidence="1">Membrane</location>
        <topology evidence="1">Multi-pass membrane protein</topology>
    </subcellularLocation>
</comment>
<feature type="transmembrane region" description="Helical" evidence="8">
    <location>
        <begin position="163"/>
        <end position="181"/>
    </location>
</feature>
<dbReference type="RefSeq" id="WP_208239945.1">
    <property type="nucleotide sequence ID" value="NZ_JAGEPF010000006.1"/>
</dbReference>
<dbReference type="InterPro" id="IPR026030">
    <property type="entry name" value="Pur-cyt_permease_Fcy2/21/22"/>
</dbReference>
<feature type="transmembrane region" description="Helical" evidence="8">
    <location>
        <begin position="96"/>
        <end position="115"/>
    </location>
</feature>
<feature type="transmembrane region" description="Helical" evidence="8">
    <location>
        <begin position="127"/>
        <end position="151"/>
    </location>
</feature>
<keyword evidence="6 7" id="KW-0472">Membrane</keyword>
<feature type="transmembrane region" description="Helical" evidence="8">
    <location>
        <begin position="57"/>
        <end position="76"/>
    </location>
</feature>
<dbReference type="PANTHER" id="PTHR31806:SF1">
    <property type="entry name" value="PURINE-CYTOSINE PERMEASE FCY2-RELATED"/>
    <property type="match status" value="1"/>
</dbReference>
<keyword evidence="3 7" id="KW-0813">Transport</keyword>
<feature type="transmembrane region" description="Helical" evidence="8">
    <location>
        <begin position="233"/>
        <end position="260"/>
    </location>
</feature>
<comment type="similarity">
    <text evidence="2 7">Belongs to the purine-cytosine permease (2.A.39) family.</text>
</comment>
<feature type="transmembrane region" description="Helical" evidence="8">
    <location>
        <begin position="425"/>
        <end position="446"/>
    </location>
</feature>
<evidence type="ECO:0000256" key="8">
    <source>
        <dbReference type="SAM" id="Phobius"/>
    </source>
</evidence>
<evidence type="ECO:0000256" key="3">
    <source>
        <dbReference type="ARBA" id="ARBA00022448"/>
    </source>
</evidence>
<protein>
    <submittedName>
        <fullName evidence="9">Cytosine permease</fullName>
    </submittedName>
</protein>
<feature type="transmembrane region" description="Helical" evidence="8">
    <location>
        <begin position="32"/>
        <end position="51"/>
    </location>
</feature>
<keyword evidence="4 8" id="KW-0812">Transmembrane</keyword>